<dbReference type="AlphaFoldDB" id="A0A0R1VAN1"/>
<keyword evidence="1" id="KW-0472">Membrane</keyword>
<keyword evidence="1" id="KW-1133">Transmembrane helix</keyword>
<keyword evidence="3" id="KW-1185">Reference proteome</keyword>
<feature type="transmembrane region" description="Helical" evidence="1">
    <location>
        <begin position="71"/>
        <end position="90"/>
    </location>
</feature>
<dbReference type="RefSeq" id="WP_056937218.1">
    <property type="nucleotide sequence ID" value="NZ_AZFN01000009.1"/>
</dbReference>
<evidence type="ECO:0000313" key="2">
    <source>
        <dbReference type="EMBL" id="KRM02631.1"/>
    </source>
</evidence>
<feature type="transmembrane region" description="Helical" evidence="1">
    <location>
        <begin position="224"/>
        <end position="241"/>
    </location>
</feature>
<evidence type="ECO:0000256" key="1">
    <source>
        <dbReference type="SAM" id="Phobius"/>
    </source>
</evidence>
<proteinExistence type="predicted"/>
<protein>
    <submittedName>
        <fullName evidence="2">Uncharacterized protein</fullName>
    </submittedName>
</protein>
<comment type="caution">
    <text evidence="2">The sequence shown here is derived from an EMBL/GenBank/DDBJ whole genome shotgun (WGS) entry which is preliminary data.</text>
</comment>
<feature type="transmembrane region" description="Helical" evidence="1">
    <location>
        <begin position="199"/>
        <end position="217"/>
    </location>
</feature>
<organism evidence="2 3">
    <name type="scientific">Limosilactobacillus gastricus DSM 16045</name>
    <dbReference type="NCBI Taxonomy" id="1423749"/>
    <lineage>
        <taxon>Bacteria</taxon>
        <taxon>Bacillati</taxon>
        <taxon>Bacillota</taxon>
        <taxon>Bacilli</taxon>
        <taxon>Lactobacillales</taxon>
        <taxon>Lactobacillaceae</taxon>
        <taxon>Limosilactobacillus</taxon>
    </lineage>
</organism>
<feature type="transmembrane region" description="Helical" evidence="1">
    <location>
        <begin position="96"/>
        <end position="115"/>
    </location>
</feature>
<dbReference type="Proteomes" id="UP000051739">
    <property type="component" value="Unassembled WGS sequence"/>
</dbReference>
<feature type="transmembrane region" description="Helical" evidence="1">
    <location>
        <begin position="43"/>
        <end position="64"/>
    </location>
</feature>
<gene>
    <name evidence="2" type="ORF">FC60_GL001807</name>
</gene>
<feature type="transmembrane region" description="Helical" evidence="1">
    <location>
        <begin position="12"/>
        <end position="31"/>
    </location>
</feature>
<name>A0A0R1VAN1_9LACO</name>
<evidence type="ECO:0000313" key="3">
    <source>
        <dbReference type="Proteomes" id="UP000051739"/>
    </source>
</evidence>
<dbReference type="EMBL" id="AZFN01000009">
    <property type="protein sequence ID" value="KRM02631.1"/>
    <property type="molecule type" value="Genomic_DNA"/>
</dbReference>
<keyword evidence="1" id="KW-0812">Transmembrane</keyword>
<feature type="transmembrane region" description="Helical" evidence="1">
    <location>
        <begin position="173"/>
        <end position="193"/>
    </location>
</feature>
<feature type="transmembrane region" description="Helical" evidence="1">
    <location>
        <begin position="122"/>
        <end position="141"/>
    </location>
</feature>
<dbReference type="PATRIC" id="fig|1423749.3.peg.1868"/>
<accession>A0A0R1VAN1</accession>
<reference evidence="2 3" key="1">
    <citation type="journal article" date="2015" name="Genome Announc.">
        <title>Expanding the biotechnology potential of lactobacilli through comparative genomics of 213 strains and associated genera.</title>
        <authorList>
            <person name="Sun Z."/>
            <person name="Harris H.M."/>
            <person name="McCann A."/>
            <person name="Guo C."/>
            <person name="Argimon S."/>
            <person name="Zhang W."/>
            <person name="Yang X."/>
            <person name="Jeffery I.B."/>
            <person name="Cooney J.C."/>
            <person name="Kagawa T.F."/>
            <person name="Liu W."/>
            <person name="Song Y."/>
            <person name="Salvetti E."/>
            <person name="Wrobel A."/>
            <person name="Rasinkangas P."/>
            <person name="Parkhill J."/>
            <person name="Rea M.C."/>
            <person name="O'Sullivan O."/>
            <person name="Ritari J."/>
            <person name="Douillard F.P."/>
            <person name="Paul Ross R."/>
            <person name="Yang R."/>
            <person name="Briner A.E."/>
            <person name="Felis G.E."/>
            <person name="de Vos W.M."/>
            <person name="Barrangou R."/>
            <person name="Klaenhammer T.R."/>
            <person name="Caufield P.W."/>
            <person name="Cui Y."/>
            <person name="Zhang H."/>
            <person name="O'Toole P.W."/>
        </authorList>
    </citation>
    <scope>NUCLEOTIDE SEQUENCE [LARGE SCALE GENOMIC DNA]</scope>
    <source>
        <strain evidence="2 3">DSM 16045</strain>
    </source>
</reference>
<feature type="transmembrane region" description="Helical" evidence="1">
    <location>
        <begin position="147"/>
        <end position="166"/>
    </location>
</feature>
<sequence length="242" mass="27234">MWNQVKTELQDLTWSSVLLSVLALSFTWLVAPFSYIESLTSHATYTTNFAALILYILCIALAFTIASVHDFVSILSLGPIILSLIVAFIGFFNRPIIMALLMLLPLYLFIIQLPATYLRNTIGLITIGVLFTLSIPVATVYLVTHRFAWSALIYCLPLALTTWMFLTPFFIRVTRIQSIFITIVGILLLIAILTRPLGIGMILALVAVVISWFWLLSIRKQTPYLAALSTVQLLIMVLIYWT</sequence>